<reference evidence="3 4" key="1">
    <citation type="submission" date="2015-01" db="EMBL/GenBank/DDBJ databases">
        <title>Draft genome of Vibrio mytili type strain CAIM 528.</title>
        <authorList>
            <person name="Gonzalez-Castillo A."/>
            <person name="Gomez-Gil B."/>
            <person name="Enciso-Ibarra J."/>
        </authorList>
    </citation>
    <scope>NUCLEOTIDE SEQUENCE [LARGE SCALE GENOMIC DNA]</scope>
    <source>
        <strain evidence="3 4">CAIM 528</strain>
    </source>
</reference>
<name>A0A0C3I6A8_9VIBR</name>
<feature type="domain" description="N-terminal" evidence="1">
    <location>
        <begin position="53"/>
        <end position="95"/>
    </location>
</feature>
<gene>
    <name evidence="3" type="ORF">SU60_13150</name>
</gene>
<dbReference type="OrthoDB" id="9792687at2"/>
<dbReference type="InterPro" id="IPR041459">
    <property type="entry name" value="MPTase-PolyVal"/>
</dbReference>
<dbReference type="AlphaFoldDB" id="A0A0C3I6A8"/>
<dbReference type="RefSeq" id="WP_041155899.1">
    <property type="nucleotide sequence ID" value="NZ_CBCRVP010000002.1"/>
</dbReference>
<dbReference type="Proteomes" id="UP000031977">
    <property type="component" value="Unassembled WGS sequence"/>
</dbReference>
<accession>A0A0C3I6A8</accession>
<dbReference type="GO" id="GO:0003697">
    <property type="term" value="F:single-stranded DNA binding"/>
    <property type="evidence" value="ECO:0007669"/>
    <property type="project" value="InterPro"/>
</dbReference>
<organism evidence="3 4">
    <name type="scientific">Vibrio mytili</name>
    <dbReference type="NCBI Taxonomy" id="50718"/>
    <lineage>
        <taxon>Bacteria</taxon>
        <taxon>Pseudomonadati</taxon>
        <taxon>Pseudomonadota</taxon>
        <taxon>Gammaproteobacteria</taxon>
        <taxon>Vibrionales</taxon>
        <taxon>Vibrionaceae</taxon>
        <taxon>Vibrio</taxon>
    </lineage>
</organism>
<dbReference type="InterPro" id="IPR013610">
    <property type="entry name" value="ArdC_N"/>
</dbReference>
<dbReference type="EMBL" id="JXOK01000049">
    <property type="protein sequence ID" value="KIN10555.1"/>
    <property type="molecule type" value="Genomic_DNA"/>
</dbReference>
<evidence type="ECO:0000313" key="3">
    <source>
        <dbReference type="EMBL" id="KIN10555.1"/>
    </source>
</evidence>
<evidence type="ECO:0000259" key="2">
    <source>
        <dbReference type="Pfam" id="PF18818"/>
    </source>
</evidence>
<comment type="caution">
    <text evidence="3">The sequence shown here is derived from an EMBL/GenBank/DDBJ whole genome shotgun (WGS) entry which is preliminary data.</text>
</comment>
<proteinExistence type="predicted"/>
<feature type="domain" description="Polyvalent protein metallopeptidase" evidence="2">
    <location>
        <begin position="219"/>
        <end position="334"/>
    </location>
</feature>
<dbReference type="Pfam" id="PF18818">
    <property type="entry name" value="MPTase-PolyVal"/>
    <property type="match status" value="1"/>
</dbReference>
<evidence type="ECO:0000259" key="1">
    <source>
        <dbReference type="Pfam" id="PF08401"/>
    </source>
</evidence>
<dbReference type="Pfam" id="PF08401">
    <property type="entry name" value="ArdcN"/>
    <property type="match status" value="1"/>
</dbReference>
<dbReference type="STRING" id="50718.SU60_13150"/>
<protein>
    <submittedName>
        <fullName evidence="3">Antirestriction protein</fullName>
    </submittedName>
</protein>
<sequence length="475" mass="54576">MKQTRPSAARTTEKKSQQDLILDRLFDYFSKPKGEKPSSDSDVDVSFYRSTLNALPLNFHNDQYAGINIIMLLQDQQEQATKIPIYATFKQATDLLEHHKDQLPPKSDTFDPDKPLKGLKLDSVVVKYLESFKKDGKAISKSQFERETHGMSFKEMRDNGYQHRKGLKPYKVFPLEKIKHLLPQTFIDERPYFAKQEELEKQEMSQEMKDERFVQQALMIIDAMGVPVIEKNEDRAYYSPKEHIIVLPLRKKCSSDKAFLALALHELSHSTSKALGRDMSNAFGTLGYSKEELIAETSTMFLCLEQGLETFNAHARYIEGWASNFSDKKKVLLSVCKQAKEAQKYISDKVAEHKLKLENQPDYRIPNQLDQTVDFVPKYRQELRDFLNDQADTYGTMIPLRHQEIVGFNHISKGIEVFSQEKAVKIYGPAASELEKKVAELDVKQSLFNEIDFDSVPAAETSPEQKLRASTRLSL</sequence>
<evidence type="ECO:0000313" key="4">
    <source>
        <dbReference type="Proteomes" id="UP000031977"/>
    </source>
</evidence>
<keyword evidence="4" id="KW-1185">Reference proteome</keyword>